<protein>
    <recommendedName>
        <fullName evidence="3">Lipoprotein</fullName>
    </recommendedName>
</protein>
<keyword evidence="2" id="KW-1185">Reference proteome</keyword>
<accession>M1M1H7</accession>
<organism evidence="1 2">
    <name type="scientific">Candidatus Kinetoplastidibacterium blastocrithidiae TCC012E</name>
    <dbReference type="NCBI Taxonomy" id="1208922"/>
    <lineage>
        <taxon>Bacteria</taxon>
        <taxon>Pseudomonadati</taxon>
        <taxon>Pseudomonadota</taxon>
        <taxon>Betaproteobacteria</taxon>
        <taxon>Candidatus Kinetoplastidibacterium</taxon>
    </lineage>
</organism>
<dbReference type="AlphaFoldDB" id="M1M1H7"/>
<evidence type="ECO:0000313" key="2">
    <source>
        <dbReference type="Proteomes" id="UP000011563"/>
    </source>
</evidence>
<reference evidence="1 2" key="1">
    <citation type="journal article" date="2013" name="Genome Biol. Evol.">
        <title>Genome evolution and phylogenomic analysis of candidatus kinetoplastibacterium, the betaproteobacterial endosymbionts of strigomonas and angomonas.</title>
        <authorList>
            <person name="Alves J.M."/>
            <person name="Serrano M.G."/>
            <person name="Maia da Silva F."/>
            <person name="Voegtly L.J."/>
            <person name="Matveyev A.V."/>
            <person name="Teixeira M.M."/>
            <person name="Camargo E.P."/>
            <person name="Buck G.A."/>
        </authorList>
    </citation>
    <scope>NUCLEOTIDE SEQUENCE [LARGE SCALE GENOMIC DNA]</scope>
    <source>
        <strain evidence="1 2">TCC012E</strain>
    </source>
</reference>
<evidence type="ECO:0008006" key="3">
    <source>
        <dbReference type="Google" id="ProtNLM"/>
    </source>
</evidence>
<name>M1M1H7_9PROT</name>
<sequence length="62" mass="7079">MLNNFMPNNKKFTIILTTIILTCSTLSSCGYKCQLNSSNPIYNNKTYDLSIFVDKTTVRIHT</sequence>
<evidence type="ECO:0000313" key="1">
    <source>
        <dbReference type="EMBL" id="AGF50126.1"/>
    </source>
</evidence>
<dbReference type="Proteomes" id="UP000011563">
    <property type="component" value="Chromosome"/>
</dbReference>
<dbReference type="EMBL" id="CP003807">
    <property type="protein sequence ID" value="AGF50126.1"/>
    <property type="molecule type" value="Genomic_DNA"/>
</dbReference>
<dbReference type="HOGENOM" id="CLU_207710_0_0_4"/>
<dbReference type="KEGG" id="kbt:BCUE_0150"/>
<gene>
    <name evidence="1" type="ORF">BCUE_0150</name>
</gene>
<proteinExistence type="predicted"/>